<dbReference type="InterPro" id="IPR002477">
    <property type="entry name" value="Peptidoglycan-bd-like"/>
</dbReference>
<evidence type="ECO:0000256" key="2">
    <source>
        <dbReference type="ARBA" id="ARBA00022670"/>
    </source>
</evidence>
<evidence type="ECO:0000256" key="10">
    <source>
        <dbReference type="SAM" id="SignalP"/>
    </source>
</evidence>
<evidence type="ECO:0000259" key="11">
    <source>
        <dbReference type="SMART" id="SM00235"/>
    </source>
</evidence>
<evidence type="ECO:0000313" key="12">
    <source>
        <dbReference type="Proteomes" id="UP000095287"/>
    </source>
</evidence>
<dbReference type="GO" id="GO:0030198">
    <property type="term" value="P:extracellular matrix organization"/>
    <property type="evidence" value="ECO:0007669"/>
    <property type="project" value="TreeGrafter"/>
</dbReference>
<evidence type="ECO:0000256" key="6">
    <source>
        <dbReference type="ARBA" id="ARBA00022833"/>
    </source>
</evidence>
<evidence type="ECO:0000256" key="8">
    <source>
        <dbReference type="PIRSR" id="PIRSR621190-2"/>
    </source>
</evidence>
<protein>
    <submittedName>
        <fullName evidence="13">ZnMc domain-containing protein</fullName>
    </submittedName>
</protein>
<keyword evidence="2" id="KW-0645">Protease</keyword>
<evidence type="ECO:0000256" key="5">
    <source>
        <dbReference type="ARBA" id="ARBA00022801"/>
    </source>
</evidence>
<dbReference type="Gene3D" id="3.40.390.10">
    <property type="entry name" value="Collagenase (Catalytic Domain)"/>
    <property type="match status" value="1"/>
</dbReference>
<feature type="binding site" description="in inhibited form" evidence="8">
    <location>
        <position position="82"/>
    </location>
    <ligand>
        <name>Zn(2+)</name>
        <dbReference type="ChEBI" id="CHEBI:29105"/>
        <label>2</label>
        <note>catalytic</note>
    </ligand>
</feature>
<keyword evidence="12" id="KW-1185">Reference proteome</keyword>
<dbReference type="Proteomes" id="UP000095287">
    <property type="component" value="Unplaced"/>
</dbReference>
<dbReference type="PANTHER" id="PTHR10201">
    <property type="entry name" value="MATRIX METALLOPROTEINASE"/>
    <property type="match status" value="1"/>
</dbReference>
<keyword evidence="5" id="KW-0378">Hydrolase</keyword>
<keyword evidence="3 8" id="KW-0479">Metal-binding</keyword>
<dbReference type="InterPro" id="IPR021190">
    <property type="entry name" value="Pept_M10A"/>
</dbReference>
<comment type="cofactor">
    <cofactor evidence="8">
        <name>Zn(2+)</name>
        <dbReference type="ChEBI" id="CHEBI:29105"/>
    </cofactor>
    <text evidence="8">Binds 2 Zn(2+) ions per subunit.</text>
</comment>
<keyword evidence="4 10" id="KW-0732">Signal</keyword>
<dbReference type="Pfam" id="PF00413">
    <property type="entry name" value="Peptidase_M10"/>
    <property type="match status" value="1"/>
</dbReference>
<feature type="binding site" evidence="8">
    <location>
        <position position="205"/>
    </location>
    <ligand>
        <name>Zn(2+)</name>
        <dbReference type="ChEBI" id="CHEBI:29105"/>
        <label>1</label>
    </ligand>
</feature>
<feature type="signal peptide" evidence="10">
    <location>
        <begin position="1"/>
        <end position="21"/>
    </location>
</feature>
<feature type="chain" id="PRO_5009314080" evidence="10">
    <location>
        <begin position="22"/>
        <end position="288"/>
    </location>
</feature>
<organism evidence="12 13">
    <name type="scientific">Steinernema glaseri</name>
    <dbReference type="NCBI Taxonomy" id="37863"/>
    <lineage>
        <taxon>Eukaryota</taxon>
        <taxon>Metazoa</taxon>
        <taxon>Ecdysozoa</taxon>
        <taxon>Nematoda</taxon>
        <taxon>Chromadorea</taxon>
        <taxon>Rhabditida</taxon>
        <taxon>Tylenchina</taxon>
        <taxon>Panagrolaimomorpha</taxon>
        <taxon>Strongyloidoidea</taxon>
        <taxon>Steinernematidae</taxon>
        <taxon>Steinernema</taxon>
    </lineage>
</organism>
<dbReference type="AlphaFoldDB" id="A0A1I8A1S9"/>
<reference evidence="13" key="1">
    <citation type="submission" date="2016-11" db="UniProtKB">
        <authorList>
            <consortium name="WormBaseParasite"/>
        </authorList>
    </citation>
    <scope>IDENTIFICATION</scope>
</reference>
<sequence length="288" mass="33484">MSDHPLSVLLVVILICPSVMAIEDDEVAYLQRFGYVTEDLSTAMISGNFWSDKIKAFQDMADLPQTGEMDLATKQAMKATRCGVPDKAPPNHGHNHRHRHRRLRVKRQYNVYKWPRNELTYWIRNTARSLRDRQAVRREIAEAFRAWSDVSGLTFREVESDDGRDVDIALSFEHGSHGCPSPFARGYLAHAFKYTERYQFSGDVHFNDDYMFKSSPVSNYLNRLEKSMNNPKPALRGHARDWPQSRYRPSKLQELHHVLQLPTHRAAPQTLLPRYSSHTTTLRSQRKY</sequence>
<name>A0A1I8A1S9_9BILA</name>
<dbReference type="SUPFAM" id="SSF47090">
    <property type="entry name" value="PGBD-like"/>
    <property type="match status" value="1"/>
</dbReference>
<feature type="binding site" evidence="8">
    <location>
        <position position="167"/>
    </location>
    <ligand>
        <name>Ca(2+)</name>
        <dbReference type="ChEBI" id="CHEBI:29108"/>
        <label>2</label>
    </ligand>
</feature>
<dbReference type="WBParaSite" id="L893_g32023.t2">
    <property type="protein sequence ID" value="L893_g32023.t2"/>
    <property type="gene ID" value="L893_g32023"/>
</dbReference>
<dbReference type="InterPro" id="IPR006026">
    <property type="entry name" value="Peptidase_Metallo"/>
</dbReference>
<comment type="similarity">
    <text evidence="1">Belongs to the peptidase M10A family.</text>
</comment>
<keyword evidence="6 8" id="KW-0862">Zinc</keyword>
<feature type="binding site" evidence="8">
    <location>
        <position position="208"/>
    </location>
    <ligand>
        <name>Ca(2+)</name>
        <dbReference type="ChEBI" id="CHEBI:29108"/>
        <label>1</label>
    </ligand>
</feature>
<dbReference type="InterPro" id="IPR001818">
    <property type="entry name" value="Pept_M10_metallopeptidase"/>
</dbReference>
<dbReference type="InterPro" id="IPR036365">
    <property type="entry name" value="PGBD-like_sf"/>
</dbReference>
<comment type="cofactor">
    <cofactor evidence="8">
        <name>Ca(2+)</name>
        <dbReference type="ChEBI" id="CHEBI:29108"/>
    </cofactor>
    <text evidence="8">Can bind about 5 Ca(2+) ions per subunit.</text>
</comment>
<feature type="compositionally biased region" description="Polar residues" evidence="9">
    <location>
        <begin position="276"/>
        <end position="288"/>
    </location>
</feature>
<feature type="binding site" evidence="8">
    <location>
        <position position="177"/>
    </location>
    <ligand>
        <name>Zn(2+)</name>
        <dbReference type="ChEBI" id="CHEBI:29105"/>
        <label>1</label>
    </ligand>
</feature>
<evidence type="ECO:0000313" key="13">
    <source>
        <dbReference type="WBParaSite" id="L893_g32023.t2"/>
    </source>
</evidence>
<keyword evidence="8" id="KW-0106">Calcium</keyword>
<evidence type="ECO:0000256" key="3">
    <source>
        <dbReference type="ARBA" id="ARBA00022723"/>
    </source>
</evidence>
<accession>A0A1I8A1S9</accession>
<feature type="domain" description="Peptidase metallopeptidase" evidence="11">
    <location>
        <begin position="110"/>
        <end position="261"/>
    </location>
</feature>
<dbReference type="GO" id="GO:0008270">
    <property type="term" value="F:zinc ion binding"/>
    <property type="evidence" value="ECO:0007669"/>
    <property type="project" value="InterPro"/>
</dbReference>
<evidence type="ECO:0000256" key="1">
    <source>
        <dbReference type="ARBA" id="ARBA00010370"/>
    </source>
</evidence>
<dbReference type="Pfam" id="PF01471">
    <property type="entry name" value="PG_binding_1"/>
    <property type="match status" value="1"/>
</dbReference>
<dbReference type="SUPFAM" id="SSF55486">
    <property type="entry name" value="Metalloproteases ('zincins'), catalytic domain"/>
    <property type="match status" value="1"/>
</dbReference>
<feature type="binding site" evidence="8">
    <location>
        <position position="203"/>
    </location>
    <ligand>
        <name>Ca(2+)</name>
        <dbReference type="ChEBI" id="CHEBI:29108"/>
        <label>2</label>
    </ligand>
</feature>
<feature type="region of interest" description="Disordered" evidence="9">
    <location>
        <begin position="269"/>
        <end position="288"/>
    </location>
</feature>
<proteinExistence type="inferred from homology"/>
<feature type="binding site" evidence="8">
    <location>
        <position position="190"/>
    </location>
    <ligand>
        <name>Zn(2+)</name>
        <dbReference type="ChEBI" id="CHEBI:29105"/>
        <label>1</label>
    </ligand>
</feature>
<evidence type="ECO:0000256" key="9">
    <source>
        <dbReference type="SAM" id="MobiDB-lite"/>
    </source>
</evidence>
<dbReference type="GO" id="GO:0006508">
    <property type="term" value="P:proteolysis"/>
    <property type="evidence" value="ECO:0007669"/>
    <property type="project" value="UniProtKB-KW"/>
</dbReference>
<dbReference type="InterPro" id="IPR024079">
    <property type="entry name" value="MetalloPept_cat_dom_sf"/>
</dbReference>
<dbReference type="PANTHER" id="PTHR10201:SF291">
    <property type="entry name" value="MATRIX METALLOPROTEINASE 1, ISOFORM C-RELATED"/>
    <property type="match status" value="1"/>
</dbReference>
<evidence type="ECO:0000256" key="7">
    <source>
        <dbReference type="ARBA" id="ARBA00023049"/>
    </source>
</evidence>
<evidence type="ECO:0000256" key="4">
    <source>
        <dbReference type="ARBA" id="ARBA00022729"/>
    </source>
</evidence>
<dbReference type="SMART" id="SM00235">
    <property type="entry name" value="ZnMc"/>
    <property type="match status" value="1"/>
</dbReference>
<dbReference type="PRINTS" id="PR00138">
    <property type="entry name" value="MATRIXIN"/>
</dbReference>
<dbReference type="GO" id="GO:0004222">
    <property type="term" value="F:metalloendopeptidase activity"/>
    <property type="evidence" value="ECO:0007669"/>
    <property type="project" value="InterPro"/>
</dbReference>
<dbReference type="GO" id="GO:0030574">
    <property type="term" value="P:collagen catabolic process"/>
    <property type="evidence" value="ECO:0007669"/>
    <property type="project" value="TreeGrafter"/>
</dbReference>
<keyword evidence="7" id="KW-0482">Metalloprotease</keyword>
<dbReference type="GO" id="GO:0031012">
    <property type="term" value="C:extracellular matrix"/>
    <property type="evidence" value="ECO:0007669"/>
    <property type="project" value="InterPro"/>
</dbReference>